<dbReference type="Gene3D" id="3.90.1750.10">
    <property type="entry name" value="Hect, E3 ligase catalytic domains"/>
    <property type="match status" value="1"/>
</dbReference>
<dbReference type="GO" id="GO:0035519">
    <property type="term" value="P:protein K29-linked ubiquitination"/>
    <property type="evidence" value="ECO:0007669"/>
    <property type="project" value="TreeGrafter"/>
</dbReference>
<dbReference type="GO" id="GO:0061630">
    <property type="term" value="F:ubiquitin protein ligase activity"/>
    <property type="evidence" value="ECO:0007669"/>
    <property type="project" value="UniProtKB-EC"/>
</dbReference>
<evidence type="ECO:0000313" key="16">
    <source>
        <dbReference type="Ensembl" id="ENSSMAP00000062241.1"/>
    </source>
</evidence>
<dbReference type="GO" id="GO:0043161">
    <property type="term" value="P:proteasome-mediated ubiquitin-dependent protein catabolic process"/>
    <property type="evidence" value="ECO:0007669"/>
    <property type="project" value="TreeGrafter"/>
</dbReference>
<dbReference type="FunFam" id="2.20.70.10:FF:000063">
    <property type="entry name" value="E3 ubiquitin-protein ligase NEDD4"/>
    <property type="match status" value="1"/>
</dbReference>
<dbReference type="PROSITE" id="PS50004">
    <property type="entry name" value="C2"/>
    <property type="match status" value="1"/>
</dbReference>
<feature type="active site" description="Glycyl thioester intermediate" evidence="10 11">
    <location>
        <position position="669"/>
    </location>
</feature>
<feature type="domain" description="WW" evidence="14">
    <location>
        <begin position="239"/>
        <end position="272"/>
    </location>
</feature>
<dbReference type="InterPro" id="IPR036020">
    <property type="entry name" value="WW_dom_sf"/>
</dbReference>
<keyword evidence="8" id="KW-0832">Ubl conjugation</keyword>
<dbReference type="PROSITE" id="PS01159">
    <property type="entry name" value="WW_DOMAIN_1"/>
    <property type="match status" value="4"/>
</dbReference>
<accession>A0A8D3DRT2</accession>
<dbReference type="InterPro" id="IPR001202">
    <property type="entry name" value="WW_dom"/>
</dbReference>
<evidence type="ECO:0000256" key="9">
    <source>
        <dbReference type="ARBA" id="ARBA00023242"/>
    </source>
</evidence>
<evidence type="ECO:0000256" key="2">
    <source>
        <dbReference type="ARBA" id="ARBA00004123"/>
    </source>
</evidence>
<dbReference type="InterPro" id="IPR000008">
    <property type="entry name" value="C2_dom"/>
</dbReference>
<reference evidence="16" key="1">
    <citation type="submission" date="2023-05" db="EMBL/GenBank/DDBJ databases">
        <title>High-quality long-read genome of Scophthalmus maximus.</title>
        <authorList>
            <person name="Lien S."/>
            <person name="Martinez P."/>
        </authorList>
    </citation>
    <scope>NUCLEOTIDE SEQUENCE [LARGE SCALE GENOMIC DNA]</scope>
</reference>
<feature type="region of interest" description="Disordered" evidence="12">
    <location>
        <begin position="148"/>
        <end position="217"/>
    </location>
</feature>
<dbReference type="SUPFAM" id="SSF56204">
    <property type="entry name" value="Hect, E3 ligase catalytic domain"/>
    <property type="match status" value="1"/>
</dbReference>
<dbReference type="InterPro" id="IPR024928">
    <property type="entry name" value="E3_ub_ligase_SMURF1"/>
</dbReference>
<organism evidence="16 17">
    <name type="scientific">Scophthalmus maximus</name>
    <name type="common">Turbot</name>
    <name type="synonym">Psetta maxima</name>
    <dbReference type="NCBI Taxonomy" id="52904"/>
    <lineage>
        <taxon>Eukaryota</taxon>
        <taxon>Metazoa</taxon>
        <taxon>Chordata</taxon>
        <taxon>Craniata</taxon>
        <taxon>Vertebrata</taxon>
        <taxon>Euteleostomi</taxon>
        <taxon>Actinopterygii</taxon>
        <taxon>Neopterygii</taxon>
        <taxon>Teleostei</taxon>
        <taxon>Neoteleostei</taxon>
        <taxon>Acanthomorphata</taxon>
        <taxon>Carangaria</taxon>
        <taxon>Pleuronectiformes</taxon>
        <taxon>Pleuronectoidei</taxon>
        <taxon>Scophthalmidae</taxon>
        <taxon>Scophthalmus</taxon>
    </lineage>
</organism>
<evidence type="ECO:0000256" key="5">
    <source>
        <dbReference type="ARBA" id="ARBA00022679"/>
    </source>
</evidence>
<dbReference type="SUPFAM" id="SSF49562">
    <property type="entry name" value="C2 domain (Calcium/lipid-binding domain, CaLB)"/>
    <property type="match status" value="1"/>
</dbReference>
<evidence type="ECO:0000313" key="17">
    <source>
        <dbReference type="Proteomes" id="UP000694558"/>
    </source>
</evidence>
<evidence type="ECO:0000256" key="3">
    <source>
        <dbReference type="ARBA" id="ARBA00004906"/>
    </source>
</evidence>
<sequence>MKAQLQVTVLSARLKENKKNWFGPSPYVEVAVDGQSKRTEKCNNTHSPKWKQAVTVIVTPVSKLIFRVWSHQTLKADILLGMATLELLETLRTNNLKLCEVVQTLQLCSDRDAQDVVGDLSVCLDGMHVDTDTFSHSVIIHILISRSSRDTSPSSDSDEWVIVPNGHAVNGTASPPRSPGGSTAARPPRPTRPPPPTPRRPAASPSRKNRTKWEQRVDQNGRVYYVDHIEKRTTWERPDPLPSGWERRVDPMGRVYYVDHMTRTTTWQRPTQESVRNYEEWQHQRSQLQGAMQQFNQRFIYGLQDQFASTANKEFDPLGPLPHGWEKRTDTNGRVYFVHHPTRTTQWEDPRRQGLLNDKPLPDGWEMRFTVDGIPYFVDHNRRTTTYIDPRTGKSSLENGPQITYVRDFKAKVQYFRFWCQQMSMAQHIKITVSRKTLFEDSFQQALFHGKFIDTGFSLPFYKRILNKPLALKDLESIDPEFYNSLIWIKDNNIEECSLEMFFSVDKEILGEVTTHELKPDGGNVQVTEENKEEYIRLVAEWRLSRGVEEQTQAFFEGFNEVLPQQYLQYFDAKELEVMLCGMQEIDLVDWQRNTIYRHYARSSKQILWFWQFVKEMDNEKRMRLLQFVTGTCRLPVGGFTDLMGSNGPQKFCIEKVGKDNWLPRSHTCFNRLDLPPYKSYEQLKEKLMFAIEETEGFGQE</sequence>
<dbReference type="EC" id="2.3.2.26" evidence="4"/>
<dbReference type="Gene3D" id="2.60.40.150">
    <property type="entry name" value="C2 domain"/>
    <property type="match status" value="1"/>
</dbReference>
<evidence type="ECO:0000256" key="12">
    <source>
        <dbReference type="SAM" id="MobiDB-lite"/>
    </source>
</evidence>
<dbReference type="GO" id="GO:0070534">
    <property type="term" value="P:protein K63-linked ubiquitination"/>
    <property type="evidence" value="ECO:0007669"/>
    <property type="project" value="TreeGrafter"/>
</dbReference>
<keyword evidence="9" id="KW-0539">Nucleus</keyword>
<keyword evidence="6" id="KW-0677">Repeat</keyword>
<dbReference type="GO" id="GO:0070936">
    <property type="term" value="P:protein K48-linked ubiquitination"/>
    <property type="evidence" value="ECO:0007669"/>
    <property type="project" value="TreeGrafter"/>
</dbReference>
<evidence type="ECO:0000259" key="13">
    <source>
        <dbReference type="PROSITE" id="PS50004"/>
    </source>
</evidence>
<dbReference type="SMART" id="SM00239">
    <property type="entry name" value="C2"/>
    <property type="match status" value="1"/>
</dbReference>
<gene>
    <name evidence="16" type="primary">itcha</name>
</gene>
<dbReference type="Pfam" id="PF00168">
    <property type="entry name" value="C2"/>
    <property type="match status" value="1"/>
</dbReference>
<evidence type="ECO:0000256" key="11">
    <source>
        <dbReference type="PROSITE-ProRule" id="PRU00104"/>
    </source>
</evidence>
<dbReference type="CDD" id="cd04021">
    <property type="entry name" value="C2_E3_ubiquitin_ligase"/>
    <property type="match status" value="1"/>
</dbReference>
<dbReference type="FunFam" id="2.20.70.10:FF:000009">
    <property type="entry name" value="E3 ubiquitin-protein ligase"/>
    <property type="match status" value="1"/>
</dbReference>
<dbReference type="Proteomes" id="UP000694558">
    <property type="component" value="Chromosome 6"/>
</dbReference>
<evidence type="ECO:0000256" key="1">
    <source>
        <dbReference type="ARBA" id="ARBA00000885"/>
    </source>
</evidence>
<dbReference type="InterPro" id="IPR035983">
    <property type="entry name" value="Hect_E3_ubiquitin_ligase"/>
</dbReference>
<feature type="domain" description="WW" evidence="14">
    <location>
        <begin position="359"/>
        <end position="392"/>
    </location>
</feature>
<dbReference type="Gene3D" id="3.30.2160.10">
    <property type="entry name" value="Hect, E3 ligase catalytic domain"/>
    <property type="match status" value="1"/>
</dbReference>
<dbReference type="Gene3D" id="2.20.70.10">
    <property type="match status" value="4"/>
</dbReference>
<evidence type="ECO:0000259" key="14">
    <source>
        <dbReference type="PROSITE" id="PS50020"/>
    </source>
</evidence>
<dbReference type="AlphaFoldDB" id="A0A8D3DRT2"/>
<proteinExistence type="predicted"/>
<dbReference type="SUPFAM" id="SSF51045">
    <property type="entry name" value="WW domain"/>
    <property type="match status" value="4"/>
</dbReference>
<evidence type="ECO:0000256" key="8">
    <source>
        <dbReference type="ARBA" id="ARBA00022843"/>
    </source>
</evidence>
<comment type="catalytic activity">
    <reaction evidence="1">
        <text>S-ubiquitinyl-[E2 ubiquitin-conjugating enzyme]-L-cysteine + [acceptor protein]-L-lysine = [E2 ubiquitin-conjugating enzyme]-L-cysteine + N(6)-ubiquitinyl-[acceptor protein]-L-lysine.</text>
        <dbReference type="EC" id="2.3.2.26"/>
    </reaction>
</comment>
<dbReference type="GO" id="GO:0005634">
    <property type="term" value="C:nucleus"/>
    <property type="evidence" value="ECO:0007669"/>
    <property type="project" value="UniProtKB-SubCell"/>
</dbReference>
<feature type="compositionally biased region" description="Pro residues" evidence="12">
    <location>
        <begin position="187"/>
        <end position="199"/>
    </location>
</feature>
<dbReference type="PANTHER" id="PTHR11254">
    <property type="entry name" value="HECT DOMAIN UBIQUITIN-PROTEIN LIGASE"/>
    <property type="match status" value="1"/>
</dbReference>
<dbReference type="CDD" id="cd00078">
    <property type="entry name" value="HECTc"/>
    <property type="match status" value="1"/>
</dbReference>
<evidence type="ECO:0000256" key="10">
    <source>
        <dbReference type="PIRSR" id="PIRSR001569-1"/>
    </source>
</evidence>
<dbReference type="InterPro" id="IPR050409">
    <property type="entry name" value="E3_ubiq-protein_ligase"/>
</dbReference>
<reference evidence="16" key="2">
    <citation type="submission" date="2025-08" db="UniProtKB">
        <authorList>
            <consortium name="Ensembl"/>
        </authorList>
    </citation>
    <scope>IDENTIFICATION</scope>
</reference>
<dbReference type="Pfam" id="PF00632">
    <property type="entry name" value="HECT"/>
    <property type="match status" value="1"/>
</dbReference>
<dbReference type="GeneTree" id="ENSGT00940000157014"/>
<keyword evidence="7 11" id="KW-0833">Ubl conjugation pathway</keyword>
<dbReference type="PROSITE" id="PS50020">
    <property type="entry name" value="WW_DOMAIN_2"/>
    <property type="match status" value="4"/>
</dbReference>
<dbReference type="PIRSF" id="PIRSF001569">
    <property type="entry name" value="E3_ub_ligase_SMURF1"/>
    <property type="match status" value="1"/>
</dbReference>
<dbReference type="FunFam" id="3.30.2160.10:FF:000003">
    <property type="entry name" value="E3 ubiquitin-protein ligase"/>
    <property type="match status" value="1"/>
</dbReference>
<evidence type="ECO:0000256" key="4">
    <source>
        <dbReference type="ARBA" id="ARBA00012485"/>
    </source>
</evidence>
<protein>
    <recommendedName>
        <fullName evidence="4">HECT-type E3 ubiquitin transferase</fullName>
        <ecNumber evidence="4">2.3.2.26</ecNumber>
    </recommendedName>
</protein>
<name>A0A8D3DRT2_SCOMX</name>
<comment type="subcellular location">
    <subcellularLocation>
        <location evidence="2">Nucleus</location>
    </subcellularLocation>
</comment>
<evidence type="ECO:0000256" key="6">
    <source>
        <dbReference type="ARBA" id="ARBA00022737"/>
    </source>
</evidence>
<dbReference type="SMART" id="SM00456">
    <property type="entry name" value="WW"/>
    <property type="match status" value="4"/>
</dbReference>
<evidence type="ECO:0000256" key="7">
    <source>
        <dbReference type="ARBA" id="ARBA00022786"/>
    </source>
</evidence>
<dbReference type="Ensembl" id="ENSSMAT00000058098.1">
    <property type="protein sequence ID" value="ENSSMAP00000062241.1"/>
    <property type="gene ID" value="ENSSMAG00000010958.2"/>
</dbReference>
<dbReference type="UniPathway" id="UPA00143"/>
<dbReference type="InterPro" id="IPR035892">
    <property type="entry name" value="C2_domain_sf"/>
</dbReference>
<dbReference type="Gene3D" id="3.30.2410.10">
    <property type="entry name" value="Hect, E3 ligase catalytic domain"/>
    <property type="match status" value="1"/>
</dbReference>
<evidence type="ECO:0000259" key="15">
    <source>
        <dbReference type="PROSITE" id="PS50237"/>
    </source>
</evidence>
<dbReference type="FunFam" id="3.30.2410.10:FF:000002">
    <property type="entry name" value="E3 ubiquitin-protein ligase HECW2"/>
    <property type="match status" value="1"/>
</dbReference>
<dbReference type="FunFam" id="2.20.70.10:FF:000005">
    <property type="entry name" value="E3 ubiquitin-protein ligase"/>
    <property type="match status" value="1"/>
</dbReference>
<dbReference type="PANTHER" id="PTHR11254:SF66">
    <property type="entry name" value="E3 UBIQUITIN-PROTEIN LIGASE ITCHY HOMOLOG"/>
    <property type="match status" value="1"/>
</dbReference>
<feature type="domain" description="HECT" evidence="15">
    <location>
        <begin position="446"/>
        <end position="701"/>
    </location>
</feature>
<dbReference type="GO" id="GO:0005737">
    <property type="term" value="C:cytoplasm"/>
    <property type="evidence" value="ECO:0007669"/>
    <property type="project" value="UniProtKB-ARBA"/>
</dbReference>
<feature type="domain" description="WW" evidence="14">
    <location>
        <begin position="319"/>
        <end position="352"/>
    </location>
</feature>
<keyword evidence="5" id="KW-0808">Transferase</keyword>
<dbReference type="InterPro" id="IPR000569">
    <property type="entry name" value="HECT_dom"/>
</dbReference>
<dbReference type="FunFam" id="2.60.40.150:FF:000092">
    <property type="entry name" value="E3 ubiquitin-protein ligase"/>
    <property type="match status" value="1"/>
</dbReference>
<dbReference type="SMART" id="SM00119">
    <property type="entry name" value="HECTc"/>
    <property type="match status" value="1"/>
</dbReference>
<dbReference type="Pfam" id="PF00397">
    <property type="entry name" value="WW"/>
    <property type="match status" value="4"/>
</dbReference>
<feature type="domain" description="WW" evidence="14">
    <location>
        <begin position="213"/>
        <end position="240"/>
    </location>
</feature>
<dbReference type="PROSITE" id="PS50237">
    <property type="entry name" value="HECT"/>
    <property type="match status" value="1"/>
</dbReference>
<comment type="pathway">
    <text evidence="3">Protein modification; protein ubiquitination.</text>
</comment>
<dbReference type="CDD" id="cd00201">
    <property type="entry name" value="WW"/>
    <property type="match status" value="4"/>
</dbReference>
<feature type="domain" description="C2" evidence="13">
    <location>
        <begin position="1"/>
        <end position="100"/>
    </location>
</feature>